<evidence type="ECO:0000256" key="6">
    <source>
        <dbReference type="ARBA" id="ARBA00022989"/>
    </source>
</evidence>
<evidence type="ECO:0000256" key="4">
    <source>
        <dbReference type="ARBA" id="ARBA00022475"/>
    </source>
</evidence>
<evidence type="ECO:0000256" key="1">
    <source>
        <dbReference type="ARBA" id="ARBA00004651"/>
    </source>
</evidence>
<dbReference type="GO" id="GO:0005886">
    <property type="term" value="C:plasma membrane"/>
    <property type="evidence" value="ECO:0007669"/>
    <property type="project" value="UniProtKB-SubCell"/>
</dbReference>
<name>Q9HLQ5_THEAC</name>
<feature type="transmembrane region" description="Helical" evidence="8">
    <location>
        <begin position="139"/>
        <end position="157"/>
    </location>
</feature>
<dbReference type="EMBL" id="AL445063">
    <property type="protein sequence ID" value="CAC11318.1"/>
    <property type="molecule type" value="Genomic_DNA"/>
</dbReference>
<dbReference type="Gene3D" id="1.10.3470.10">
    <property type="entry name" value="ABC transporter involved in vitamin B12 uptake, BtuC"/>
    <property type="match status" value="1"/>
</dbReference>
<feature type="transmembrane region" description="Helical" evidence="8">
    <location>
        <begin position="207"/>
        <end position="229"/>
    </location>
</feature>
<dbReference type="InterPro" id="IPR037294">
    <property type="entry name" value="ABC_BtuC-like"/>
</dbReference>
<evidence type="ECO:0000256" key="7">
    <source>
        <dbReference type="ARBA" id="ARBA00023136"/>
    </source>
</evidence>
<dbReference type="Pfam" id="PF01032">
    <property type="entry name" value="FecCD"/>
    <property type="match status" value="1"/>
</dbReference>
<comment type="subcellular location">
    <subcellularLocation>
        <location evidence="1">Cell membrane</location>
        <topology evidence="1">Multi-pass membrane protein</topology>
    </subcellularLocation>
</comment>
<dbReference type="FunCoup" id="Q9HLQ5">
    <property type="interactions" value="2"/>
</dbReference>
<feature type="transmembrane region" description="Helical" evidence="8">
    <location>
        <begin position="255"/>
        <end position="282"/>
    </location>
</feature>
<organism evidence="9 10">
    <name type="scientific">Thermoplasma acidophilum (strain ATCC 25905 / DSM 1728 / JCM 9062 / NBRC 15155 / AMRC-C165)</name>
    <dbReference type="NCBI Taxonomy" id="273075"/>
    <lineage>
        <taxon>Archaea</taxon>
        <taxon>Methanobacteriati</taxon>
        <taxon>Thermoplasmatota</taxon>
        <taxon>Thermoplasmata</taxon>
        <taxon>Thermoplasmatales</taxon>
        <taxon>Thermoplasmataceae</taxon>
        <taxon>Thermoplasma</taxon>
    </lineage>
</organism>
<feature type="transmembrane region" description="Helical" evidence="8">
    <location>
        <begin position="12"/>
        <end position="35"/>
    </location>
</feature>
<keyword evidence="3" id="KW-0813">Transport</keyword>
<dbReference type="PaxDb" id="273075-Ta0172"/>
<dbReference type="PANTHER" id="PTHR30472">
    <property type="entry name" value="FERRIC ENTEROBACTIN TRANSPORT SYSTEM PERMEASE PROTEIN"/>
    <property type="match status" value="1"/>
</dbReference>
<dbReference type="Proteomes" id="UP000001024">
    <property type="component" value="Chromosome"/>
</dbReference>
<keyword evidence="4" id="KW-1003">Cell membrane</keyword>
<dbReference type="eggNOG" id="arCOG01007">
    <property type="taxonomic scope" value="Archaea"/>
</dbReference>
<sequence>MVFSDIRYHGKALRVPVAVSSIVLLILVSIVSLGIGSISISIRRTGEIIWDQIPFLSSIHHFAVPESDYLIITELREPQIVGAIIVGSTLAVGGSVVQSIFRNPITEPYIIGISSGAALGAVLSIALSLSFLGYYTLEINAFLFSTITVAIVYLISYRHGRAPPTFLLLIGISLSFFSSSIVSFIIFSDVNLAGSEYFWLLGSIETISWSEIIALIPIVLFSSIGIYLLRNELDALQMGDEHAHSIGVNVERTRAILIALVTLSTSAVVSVSGLIGFVGLIMPHVSRLVYGGSNRYVIPTSAVFGSIFLMAANDISKVIIHGEVIPIGIVTGIIGVPVFIYLLGKMAKGSYVQ</sequence>
<accession>Q9HLQ5</accession>
<proteinExistence type="inferred from homology"/>
<dbReference type="CDD" id="cd06550">
    <property type="entry name" value="TM_ABC_iron-siderophores_like"/>
    <property type="match status" value="1"/>
</dbReference>
<feature type="transmembrane region" description="Helical" evidence="8">
    <location>
        <begin position="166"/>
        <end position="187"/>
    </location>
</feature>
<dbReference type="AlphaFoldDB" id="Q9HLQ5"/>
<keyword evidence="10" id="KW-1185">Reference proteome</keyword>
<dbReference type="OrthoDB" id="57034at2157"/>
<dbReference type="HOGENOM" id="CLU_013016_0_2_2"/>
<feature type="transmembrane region" description="Helical" evidence="8">
    <location>
        <begin position="324"/>
        <end position="344"/>
    </location>
</feature>
<comment type="similarity">
    <text evidence="2">Belongs to the binding-protein-dependent transport system permease family. FecCD subfamily.</text>
</comment>
<dbReference type="KEGG" id="tac:Ta0172"/>
<reference evidence="9 10" key="1">
    <citation type="journal article" date="2000" name="Nature">
        <title>The genome sequence of the thermoacidophilic scavenger Thermoplasma acidophilum.</title>
        <authorList>
            <person name="Ruepp A."/>
            <person name="Graml W."/>
            <person name="Santos-Martinez M.L."/>
            <person name="Koretke K.K."/>
            <person name="Volker C."/>
            <person name="Mewes H.W."/>
            <person name="Frishman D."/>
            <person name="Stocker S."/>
            <person name="Lupas A.N."/>
            <person name="Baumeister W."/>
        </authorList>
    </citation>
    <scope>NUCLEOTIDE SEQUENCE [LARGE SCALE GENOMIC DNA]</scope>
    <source>
        <strain evidence="10">ATCC 25905 / DSM 1728 / JCM 9062 / NBRC 15155 / AMRC-C165</strain>
    </source>
</reference>
<gene>
    <name evidence="9" type="ordered locus">Ta0172</name>
</gene>
<evidence type="ECO:0000256" key="8">
    <source>
        <dbReference type="SAM" id="Phobius"/>
    </source>
</evidence>
<evidence type="ECO:0000313" key="10">
    <source>
        <dbReference type="Proteomes" id="UP000001024"/>
    </source>
</evidence>
<feature type="transmembrane region" description="Helical" evidence="8">
    <location>
        <begin position="80"/>
        <end position="97"/>
    </location>
</feature>
<keyword evidence="7 8" id="KW-0472">Membrane</keyword>
<evidence type="ECO:0000256" key="2">
    <source>
        <dbReference type="ARBA" id="ARBA00007935"/>
    </source>
</evidence>
<evidence type="ECO:0000256" key="5">
    <source>
        <dbReference type="ARBA" id="ARBA00022692"/>
    </source>
</evidence>
<keyword evidence="6 8" id="KW-1133">Transmembrane helix</keyword>
<dbReference type="InParanoid" id="Q9HLQ5"/>
<dbReference type="PANTHER" id="PTHR30472:SF25">
    <property type="entry name" value="ABC TRANSPORTER PERMEASE PROTEIN MJ0876-RELATED"/>
    <property type="match status" value="1"/>
</dbReference>
<feature type="transmembrane region" description="Helical" evidence="8">
    <location>
        <begin position="294"/>
        <end position="312"/>
    </location>
</feature>
<dbReference type="SUPFAM" id="SSF81345">
    <property type="entry name" value="ABC transporter involved in vitamin B12 uptake, BtuC"/>
    <property type="match status" value="1"/>
</dbReference>
<evidence type="ECO:0000313" key="9">
    <source>
        <dbReference type="EMBL" id="CAC11318.1"/>
    </source>
</evidence>
<protein>
    <submittedName>
        <fullName evidence="9">Hemin permease (HemU) related protein</fullName>
    </submittedName>
</protein>
<dbReference type="InterPro" id="IPR000522">
    <property type="entry name" value="ABC_transptr_permease_BtuC"/>
</dbReference>
<dbReference type="FunFam" id="1.10.3470.10:FF:000001">
    <property type="entry name" value="Vitamin B12 ABC transporter permease BtuC"/>
    <property type="match status" value="1"/>
</dbReference>
<dbReference type="GO" id="GO:0022857">
    <property type="term" value="F:transmembrane transporter activity"/>
    <property type="evidence" value="ECO:0007669"/>
    <property type="project" value="InterPro"/>
</dbReference>
<keyword evidence="5 8" id="KW-0812">Transmembrane</keyword>
<dbReference type="EnsemblBacteria" id="CAC11318">
    <property type="protein sequence ID" value="CAC11318"/>
    <property type="gene ID" value="CAC11318"/>
</dbReference>
<dbReference type="STRING" id="273075.gene:9571386"/>
<evidence type="ECO:0000256" key="3">
    <source>
        <dbReference type="ARBA" id="ARBA00022448"/>
    </source>
</evidence>
<feature type="transmembrane region" description="Helical" evidence="8">
    <location>
        <begin position="109"/>
        <end position="133"/>
    </location>
</feature>